<gene>
    <name evidence="2" type="ORF">INT46_005186</name>
</gene>
<dbReference type="Proteomes" id="UP000650833">
    <property type="component" value="Unassembled WGS sequence"/>
</dbReference>
<feature type="compositionally biased region" description="Basic and acidic residues" evidence="1">
    <location>
        <begin position="301"/>
        <end position="312"/>
    </location>
</feature>
<feature type="compositionally biased region" description="Basic and acidic residues" evidence="1">
    <location>
        <begin position="109"/>
        <end position="119"/>
    </location>
</feature>
<accession>A0A8H7QC44</accession>
<feature type="region of interest" description="Disordered" evidence="1">
    <location>
        <begin position="289"/>
        <end position="347"/>
    </location>
</feature>
<feature type="compositionally biased region" description="Pro residues" evidence="1">
    <location>
        <begin position="27"/>
        <end position="42"/>
    </location>
</feature>
<proteinExistence type="predicted"/>
<dbReference type="OrthoDB" id="2287464at2759"/>
<organism evidence="2 3">
    <name type="scientific">Mucor plumbeus</name>
    <dbReference type="NCBI Taxonomy" id="97098"/>
    <lineage>
        <taxon>Eukaryota</taxon>
        <taxon>Fungi</taxon>
        <taxon>Fungi incertae sedis</taxon>
        <taxon>Mucoromycota</taxon>
        <taxon>Mucoromycotina</taxon>
        <taxon>Mucoromycetes</taxon>
        <taxon>Mucorales</taxon>
        <taxon>Mucorineae</taxon>
        <taxon>Mucoraceae</taxon>
        <taxon>Mucor</taxon>
    </lineage>
</organism>
<evidence type="ECO:0000256" key="1">
    <source>
        <dbReference type="SAM" id="MobiDB-lite"/>
    </source>
</evidence>
<evidence type="ECO:0000313" key="3">
    <source>
        <dbReference type="Proteomes" id="UP000650833"/>
    </source>
</evidence>
<evidence type="ECO:0000313" key="2">
    <source>
        <dbReference type="EMBL" id="KAG2189798.1"/>
    </source>
</evidence>
<feature type="compositionally biased region" description="Polar residues" evidence="1">
    <location>
        <begin position="205"/>
        <end position="216"/>
    </location>
</feature>
<dbReference type="AlphaFoldDB" id="A0A8H7QC44"/>
<keyword evidence="3" id="KW-1185">Reference proteome</keyword>
<feature type="region of interest" description="Disordered" evidence="1">
    <location>
        <begin position="109"/>
        <end position="135"/>
    </location>
</feature>
<feature type="region of interest" description="Disordered" evidence="1">
    <location>
        <begin position="1"/>
        <end position="42"/>
    </location>
</feature>
<protein>
    <submittedName>
        <fullName evidence="2">Uncharacterized protein</fullName>
    </submittedName>
</protein>
<reference evidence="2" key="1">
    <citation type="submission" date="2020-12" db="EMBL/GenBank/DDBJ databases">
        <title>Metabolic potential, ecology and presence of endohyphal bacteria is reflected in genomic diversity of Mucoromycotina.</title>
        <authorList>
            <person name="Muszewska A."/>
            <person name="Okrasinska A."/>
            <person name="Steczkiewicz K."/>
            <person name="Drgas O."/>
            <person name="Orlowska M."/>
            <person name="Perlinska-Lenart U."/>
            <person name="Aleksandrzak-Piekarczyk T."/>
            <person name="Szatraj K."/>
            <person name="Zielenkiewicz U."/>
            <person name="Pilsyk S."/>
            <person name="Malc E."/>
            <person name="Mieczkowski P."/>
            <person name="Kruszewska J.S."/>
            <person name="Biernat P."/>
            <person name="Pawlowska J."/>
        </authorList>
    </citation>
    <scope>NUCLEOTIDE SEQUENCE</scope>
    <source>
        <strain evidence="2">CBS 226.32</strain>
    </source>
</reference>
<comment type="caution">
    <text evidence="2">The sequence shown here is derived from an EMBL/GenBank/DDBJ whole genome shotgun (WGS) entry which is preliminary data.</text>
</comment>
<sequence length="509" mass="58023">MLSQYQDLLNKRRLERKMGSQQSRSATPPPPNAPRRIFTPPPVASSIASAMEGNQYQPESVDRPSYLSYLAPFTVTPRKRMYAESMITVEEATLDEPFSYKRIQSSKIDMERGREKTSQREPSIQSIDGASVDRDHSVLNQSNITQNNNREHLNNLDGEIMDVNVNSEIPDIQQLLASPIADNTPDNLSVHRLSINDDKKDDEQTNTAPSSSFSRSPKTKDDKLDPHIEPNSARTTSEDGNRKSVEPETIFRDDEAKSVQSNNDIEPTTDIRDQINESSAIHNNSAFIDQRQQQQQASSKPIDKGKQVDRATQEQSILYSFDDDNIDYGDLDGGSYEEEQNESGQISATDTVENTTNHVLRELRTMANSRTLRLKIASNYANVHTKTISNLVLARMKEIRKQTSDAHERSIIEDYYYTINDDLRKYLKNYLQYEKCSSASRRLANFYRKKEQDYLAVVKQESTLKRNIDNLKQELHKMDDGLSSLTSIEDMFSEINQIKDYGTVTKSPL</sequence>
<feature type="compositionally biased region" description="Acidic residues" evidence="1">
    <location>
        <begin position="321"/>
        <end position="341"/>
    </location>
</feature>
<feature type="compositionally biased region" description="Basic and acidic residues" evidence="1">
    <location>
        <begin position="194"/>
        <end position="203"/>
    </location>
</feature>
<feature type="region of interest" description="Disordered" evidence="1">
    <location>
        <begin position="180"/>
        <end position="270"/>
    </location>
</feature>
<name>A0A8H7QC44_9FUNG</name>
<feature type="compositionally biased region" description="Basic and acidic residues" evidence="1">
    <location>
        <begin position="218"/>
        <end position="228"/>
    </location>
</feature>
<dbReference type="EMBL" id="JAEPRC010001180">
    <property type="protein sequence ID" value="KAG2189798.1"/>
    <property type="molecule type" value="Genomic_DNA"/>
</dbReference>
<feature type="compositionally biased region" description="Basic and acidic residues" evidence="1">
    <location>
        <begin position="236"/>
        <end position="257"/>
    </location>
</feature>
<feature type="compositionally biased region" description="Basic and acidic residues" evidence="1">
    <location>
        <begin position="9"/>
        <end position="18"/>
    </location>
</feature>